<dbReference type="SMART" id="SM00448">
    <property type="entry name" value="REC"/>
    <property type="match status" value="1"/>
</dbReference>
<gene>
    <name evidence="6" type="ORF">G4L39_09065</name>
</gene>
<dbReference type="Pfam" id="PF00196">
    <property type="entry name" value="GerE"/>
    <property type="match status" value="1"/>
</dbReference>
<evidence type="ECO:0000313" key="7">
    <source>
        <dbReference type="Proteomes" id="UP000477311"/>
    </source>
</evidence>
<dbReference type="RefSeq" id="WP_165107615.1">
    <property type="nucleotide sequence ID" value="NZ_JAAKYA010000053.1"/>
</dbReference>
<protein>
    <submittedName>
        <fullName evidence="6">Response regulator transcription factor</fullName>
    </submittedName>
</protein>
<accession>A0A6M1RW26</accession>
<dbReference type="Gene3D" id="3.40.50.2300">
    <property type="match status" value="1"/>
</dbReference>
<dbReference type="InterPro" id="IPR039420">
    <property type="entry name" value="WalR-like"/>
</dbReference>
<dbReference type="CDD" id="cd17535">
    <property type="entry name" value="REC_NarL-like"/>
    <property type="match status" value="1"/>
</dbReference>
<keyword evidence="7" id="KW-1185">Reference proteome</keyword>
<evidence type="ECO:0000259" key="4">
    <source>
        <dbReference type="PROSITE" id="PS50043"/>
    </source>
</evidence>
<name>A0A6M1RW26_9BACT</name>
<reference evidence="6 7" key="1">
    <citation type="submission" date="2020-02" db="EMBL/GenBank/DDBJ databases">
        <title>Draft genome sequence of Limisphaera ngatamarikiensis NGM72.4T, a thermophilic Verrucomicrobia grouped in subdivision 3.</title>
        <authorList>
            <person name="Carere C.R."/>
            <person name="Steen J."/>
            <person name="Hugenholtz P."/>
            <person name="Stott M.B."/>
        </authorList>
    </citation>
    <scope>NUCLEOTIDE SEQUENCE [LARGE SCALE GENOMIC DNA]</scope>
    <source>
        <strain evidence="6 7">NGM72.4</strain>
    </source>
</reference>
<dbReference type="InterPro" id="IPR000792">
    <property type="entry name" value="Tscrpt_reg_LuxR_C"/>
</dbReference>
<dbReference type="Pfam" id="PF00072">
    <property type="entry name" value="Response_reg"/>
    <property type="match status" value="1"/>
</dbReference>
<evidence type="ECO:0000259" key="5">
    <source>
        <dbReference type="PROSITE" id="PS50110"/>
    </source>
</evidence>
<dbReference type="InterPro" id="IPR058245">
    <property type="entry name" value="NreC/VraR/RcsB-like_REC"/>
</dbReference>
<evidence type="ECO:0000256" key="2">
    <source>
        <dbReference type="ARBA" id="ARBA00023125"/>
    </source>
</evidence>
<dbReference type="PRINTS" id="PR00038">
    <property type="entry name" value="HTHLUXR"/>
</dbReference>
<dbReference type="CDD" id="cd06170">
    <property type="entry name" value="LuxR_C_like"/>
    <property type="match status" value="1"/>
</dbReference>
<evidence type="ECO:0000256" key="1">
    <source>
        <dbReference type="ARBA" id="ARBA00022553"/>
    </source>
</evidence>
<feature type="domain" description="Response regulatory" evidence="5">
    <location>
        <begin position="3"/>
        <end position="119"/>
    </location>
</feature>
<dbReference type="Proteomes" id="UP000477311">
    <property type="component" value="Unassembled WGS sequence"/>
</dbReference>
<dbReference type="PROSITE" id="PS50043">
    <property type="entry name" value="HTH_LUXR_2"/>
    <property type="match status" value="1"/>
</dbReference>
<dbReference type="InterPro" id="IPR001789">
    <property type="entry name" value="Sig_transdc_resp-reg_receiver"/>
</dbReference>
<dbReference type="SUPFAM" id="SSF46894">
    <property type="entry name" value="C-terminal effector domain of the bipartite response regulators"/>
    <property type="match status" value="1"/>
</dbReference>
<dbReference type="AlphaFoldDB" id="A0A6M1RW26"/>
<keyword evidence="1 3" id="KW-0597">Phosphoprotein</keyword>
<dbReference type="InterPro" id="IPR011006">
    <property type="entry name" value="CheY-like_superfamily"/>
</dbReference>
<evidence type="ECO:0000313" key="6">
    <source>
        <dbReference type="EMBL" id="NGO39544.1"/>
    </source>
</evidence>
<comment type="caution">
    <text evidence="6">The sequence shown here is derived from an EMBL/GenBank/DDBJ whole genome shotgun (WGS) entry which is preliminary data.</text>
</comment>
<evidence type="ECO:0000256" key="3">
    <source>
        <dbReference type="PROSITE-ProRule" id="PRU00169"/>
    </source>
</evidence>
<organism evidence="6 7">
    <name type="scientific">Limisphaera ngatamarikiensis</name>
    <dbReference type="NCBI Taxonomy" id="1324935"/>
    <lineage>
        <taxon>Bacteria</taxon>
        <taxon>Pseudomonadati</taxon>
        <taxon>Verrucomicrobiota</taxon>
        <taxon>Verrucomicrobiia</taxon>
        <taxon>Limisphaerales</taxon>
        <taxon>Limisphaeraceae</taxon>
        <taxon>Limisphaera</taxon>
    </lineage>
</organism>
<dbReference type="GO" id="GO:0000160">
    <property type="term" value="P:phosphorelay signal transduction system"/>
    <property type="evidence" value="ECO:0007669"/>
    <property type="project" value="InterPro"/>
</dbReference>
<proteinExistence type="predicted"/>
<dbReference type="PANTHER" id="PTHR43214">
    <property type="entry name" value="TWO-COMPONENT RESPONSE REGULATOR"/>
    <property type="match status" value="1"/>
</dbReference>
<dbReference type="GO" id="GO:0003677">
    <property type="term" value="F:DNA binding"/>
    <property type="evidence" value="ECO:0007669"/>
    <property type="project" value="UniProtKB-KW"/>
</dbReference>
<feature type="domain" description="HTH luxR-type" evidence="4">
    <location>
        <begin position="143"/>
        <end position="208"/>
    </location>
</feature>
<feature type="modified residue" description="4-aspartylphosphate" evidence="3">
    <location>
        <position position="54"/>
    </location>
</feature>
<sequence>MTRVAIVEDNRVIRESLVEFVEAEPDFRVVCACATAEEALRLIPKHAPEIVLMDIQLPQQSGIECTARLKQLLPEVQIIMVTVYEDTDRIFRALRAGACGYLLKRCTPEELRAAIREVCQGGAPMSREIARKVIASFQEPVTAAAQVAELSPREREILELLAAGYPNKEIAARLGLTDGTVRWHLRHVYHKLHVRSRMEAALKFRSATGG</sequence>
<dbReference type="EMBL" id="JAAKYA010000053">
    <property type="protein sequence ID" value="NGO39544.1"/>
    <property type="molecule type" value="Genomic_DNA"/>
</dbReference>
<keyword evidence="2" id="KW-0238">DNA-binding</keyword>
<dbReference type="SMART" id="SM00421">
    <property type="entry name" value="HTH_LUXR"/>
    <property type="match status" value="1"/>
</dbReference>
<dbReference type="GO" id="GO:0006355">
    <property type="term" value="P:regulation of DNA-templated transcription"/>
    <property type="evidence" value="ECO:0007669"/>
    <property type="project" value="InterPro"/>
</dbReference>
<dbReference type="PROSITE" id="PS00622">
    <property type="entry name" value="HTH_LUXR_1"/>
    <property type="match status" value="1"/>
</dbReference>
<dbReference type="SUPFAM" id="SSF52172">
    <property type="entry name" value="CheY-like"/>
    <property type="match status" value="1"/>
</dbReference>
<dbReference type="InterPro" id="IPR016032">
    <property type="entry name" value="Sig_transdc_resp-reg_C-effctor"/>
</dbReference>
<dbReference type="PROSITE" id="PS50110">
    <property type="entry name" value="RESPONSE_REGULATORY"/>
    <property type="match status" value="1"/>
</dbReference>